<keyword evidence="2" id="KW-1185">Reference proteome</keyword>
<dbReference type="AlphaFoldDB" id="A0A7G3GEB9"/>
<name>A0A7G3GEB9_9NEIS</name>
<dbReference type="KEGG" id="ifl:C1H71_20595"/>
<evidence type="ECO:0000313" key="1">
    <source>
        <dbReference type="EMBL" id="QBC45940.1"/>
    </source>
</evidence>
<geneLocation type="plasmid" evidence="1 2">
    <name>pl1</name>
</geneLocation>
<dbReference type="EMBL" id="CP025783">
    <property type="protein sequence ID" value="QBC45940.1"/>
    <property type="molecule type" value="Genomic_DNA"/>
</dbReference>
<proteinExistence type="predicted"/>
<accession>A0A7G3GEB9</accession>
<gene>
    <name evidence="1" type="ORF">C1H71_20595</name>
</gene>
<protein>
    <submittedName>
        <fullName evidence="1">Uncharacterized protein</fullName>
    </submittedName>
</protein>
<sequence>MRSASENAWIFIVGRNFSIPALDVRVFIGGVLTSVCILGTDAAPVAALVVVEFWAEFVPEPWKQAEGCFWRQFLPGRLARESE</sequence>
<keyword evidence="1" id="KW-0614">Plasmid</keyword>
<organism evidence="1 2">
    <name type="scientific">Iodobacter fluviatilis</name>
    <dbReference type="NCBI Taxonomy" id="537"/>
    <lineage>
        <taxon>Bacteria</taxon>
        <taxon>Pseudomonadati</taxon>
        <taxon>Pseudomonadota</taxon>
        <taxon>Betaproteobacteria</taxon>
        <taxon>Neisseriales</taxon>
        <taxon>Chitinibacteraceae</taxon>
        <taxon>Iodobacter</taxon>
    </lineage>
</organism>
<dbReference type="Proteomes" id="UP000515917">
    <property type="component" value="Plasmid pl1"/>
</dbReference>
<evidence type="ECO:0000313" key="2">
    <source>
        <dbReference type="Proteomes" id="UP000515917"/>
    </source>
</evidence>
<reference evidence="1 2" key="1">
    <citation type="submission" date="2018-01" db="EMBL/GenBank/DDBJ databases">
        <title>Genome sequence of Iodobacter sp. strain PCH194 isolated from Indian Trans-Himalaya.</title>
        <authorList>
            <person name="Kumar V."/>
            <person name="Thakur V."/>
            <person name="Kumar S."/>
            <person name="Singh D."/>
        </authorList>
    </citation>
    <scope>NUCLEOTIDE SEQUENCE [LARGE SCALE GENOMIC DNA]</scope>
    <source>
        <strain evidence="1 2">PCH194</strain>
        <plasmid evidence="1 2">pl1</plasmid>
    </source>
</reference>